<evidence type="ECO:0000313" key="2">
    <source>
        <dbReference type="RefSeq" id="XP_002733182.1"/>
    </source>
</evidence>
<dbReference type="GeneID" id="100369309"/>
<reference evidence="2" key="1">
    <citation type="submission" date="2025-08" db="UniProtKB">
        <authorList>
            <consortium name="RefSeq"/>
        </authorList>
    </citation>
    <scope>IDENTIFICATION</scope>
    <source>
        <tissue evidence="2">Testes</tissue>
    </source>
</reference>
<dbReference type="RefSeq" id="XP_002733182.1">
    <property type="nucleotide sequence ID" value="XM_002733136.2"/>
</dbReference>
<keyword evidence="1" id="KW-1185">Reference proteome</keyword>
<proteinExistence type="predicted"/>
<protein>
    <submittedName>
        <fullName evidence="2">Uncharacterized protein LOC100369309 isoform X1</fullName>
    </submittedName>
</protein>
<accession>A0ABM0GMG8</accession>
<name>A0ABM0GMG8_SACKO</name>
<sequence length="196" mass="22295">MPLNCELGWGQAIASPPCSLLSPQNTCFQIFGTKRKSSKNEQGEDGVSNVSKRQCHGLSYSSTAFKEVNHPVQSYQEKQPIDVVTHAPEQMECMQSEENSSYNNNILQSSSRELNKDEIQFLQDMNMESNDYWCAPMSNLSNALRMHEDVEEARMRMESDYTPNTAQYITTPADNIPPFVGYRYGENSKCYFVSDE</sequence>
<gene>
    <name evidence="2" type="primary">LOC100369309</name>
</gene>
<evidence type="ECO:0000313" key="1">
    <source>
        <dbReference type="Proteomes" id="UP000694865"/>
    </source>
</evidence>
<organism evidence="1 2">
    <name type="scientific">Saccoglossus kowalevskii</name>
    <name type="common">Acorn worm</name>
    <dbReference type="NCBI Taxonomy" id="10224"/>
    <lineage>
        <taxon>Eukaryota</taxon>
        <taxon>Metazoa</taxon>
        <taxon>Hemichordata</taxon>
        <taxon>Enteropneusta</taxon>
        <taxon>Harrimaniidae</taxon>
        <taxon>Saccoglossus</taxon>
    </lineage>
</organism>
<dbReference type="Proteomes" id="UP000694865">
    <property type="component" value="Unplaced"/>
</dbReference>